<keyword evidence="3" id="KW-1185">Reference proteome</keyword>
<name>A0AAV2HVX5_LYMST</name>
<evidence type="ECO:0000313" key="2">
    <source>
        <dbReference type="EMBL" id="CAL1538256.1"/>
    </source>
</evidence>
<organism evidence="2 3">
    <name type="scientific">Lymnaea stagnalis</name>
    <name type="common">Great pond snail</name>
    <name type="synonym">Helix stagnalis</name>
    <dbReference type="NCBI Taxonomy" id="6523"/>
    <lineage>
        <taxon>Eukaryota</taxon>
        <taxon>Metazoa</taxon>
        <taxon>Spiralia</taxon>
        <taxon>Lophotrochozoa</taxon>
        <taxon>Mollusca</taxon>
        <taxon>Gastropoda</taxon>
        <taxon>Heterobranchia</taxon>
        <taxon>Euthyneura</taxon>
        <taxon>Panpulmonata</taxon>
        <taxon>Hygrophila</taxon>
        <taxon>Lymnaeoidea</taxon>
        <taxon>Lymnaeidae</taxon>
        <taxon>Lymnaea</taxon>
    </lineage>
</organism>
<protein>
    <submittedName>
        <fullName evidence="2">Uncharacterized protein</fullName>
    </submittedName>
</protein>
<dbReference type="EMBL" id="CAXITT010000292">
    <property type="protein sequence ID" value="CAL1538256.1"/>
    <property type="molecule type" value="Genomic_DNA"/>
</dbReference>
<gene>
    <name evidence="2" type="ORF">GSLYS_00012077001</name>
</gene>
<keyword evidence="1" id="KW-0732">Signal</keyword>
<comment type="caution">
    <text evidence="2">The sequence shown here is derived from an EMBL/GenBank/DDBJ whole genome shotgun (WGS) entry which is preliminary data.</text>
</comment>
<reference evidence="2 3" key="1">
    <citation type="submission" date="2024-04" db="EMBL/GenBank/DDBJ databases">
        <authorList>
            <consortium name="Genoscope - CEA"/>
            <person name="William W."/>
        </authorList>
    </citation>
    <scope>NUCLEOTIDE SEQUENCE [LARGE SCALE GENOMIC DNA]</scope>
</reference>
<feature type="signal peptide" evidence="1">
    <location>
        <begin position="1"/>
        <end position="20"/>
    </location>
</feature>
<sequence>MPTLALVCSFALLKISYSSAAQQLKCVSLPPLPLNGHFKVSGRFSVSLTCPVPGTDLPLNAPGDGGVLFCHPEEKNYDFDNVHVPDCIPVKIPDSIHV</sequence>
<evidence type="ECO:0000313" key="3">
    <source>
        <dbReference type="Proteomes" id="UP001497497"/>
    </source>
</evidence>
<dbReference type="AlphaFoldDB" id="A0AAV2HVX5"/>
<proteinExistence type="predicted"/>
<evidence type="ECO:0000256" key="1">
    <source>
        <dbReference type="SAM" id="SignalP"/>
    </source>
</evidence>
<dbReference type="Proteomes" id="UP001497497">
    <property type="component" value="Unassembled WGS sequence"/>
</dbReference>
<feature type="chain" id="PRO_5043954357" evidence="1">
    <location>
        <begin position="21"/>
        <end position="98"/>
    </location>
</feature>
<accession>A0AAV2HVX5</accession>
<feature type="non-terminal residue" evidence="2">
    <location>
        <position position="98"/>
    </location>
</feature>